<comment type="caution">
    <text evidence="3">The sequence shown here is derived from an EMBL/GenBank/DDBJ whole genome shotgun (WGS) entry which is preliminary data.</text>
</comment>
<proteinExistence type="predicted"/>
<dbReference type="AlphaFoldDB" id="A0A9X0WG89"/>
<dbReference type="Proteomes" id="UP001138802">
    <property type="component" value="Unassembled WGS sequence"/>
</dbReference>
<keyword evidence="2" id="KW-0812">Transmembrane</keyword>
<evidence type="ECO:0000313" key="3">
    <source>
        <dbReference type="EMBL" id="MBK1643612.1"/>
    </source>
</evidence>
<evidence type="ECO:0000256" key="1">
    <source>
        <dbReference type="SAM" id="MobiDB-lite"/>
    </source>
</evidence>
<protein>
    <submittedName>
        <fullName evidence="3">Uncharacterized protein</fullName>
    </submittedName>
</protein>
<dbReference type="EMBL" id="NRSD01000002">
    <property type="protein sequence ID" value="MBK1643612.1"/>
    <property type="molecule type" value="Genomic_DNA"/>
</dbReference>
<feature type="transmembrane region" description="Helical" evidence="2">
    <location>
        <begin position="171"/>
        <end position="192"/>
    </location>
</feature>
<keyword evidence="2" id="KW-0472">Membrane</keyword>
<reference evidence="3 4" key="1">
    <citation type="journal article" date="2020" name="Microorganisms">
        <title>Osmotic Adaptation and Compatible Solute Biosynthesis of Phototrophic Bacteria as Revealed from Genome Analyses.</title>
        <authorList>
            <person name="Imhoff J.F."/>
            <person name="Rahn T."/>
            <person name="Kunzel S."/>
            <person name="Keller A."/>
            <person name="Neulinger S.C."/>
        </authorList>
    </citation>
    <scope>NUCLEOTIDE SEQUENCE [LARGE SCALE GENOMIC DNA]</scope>
    <source>
        <strain evidence="3 4">DSM 21303</strain>
    </source>
</reference>
<keyword evidence="2" id="KW-1133">Transmembrane helix</keyword>
<evidence type="ECO:0000256" key="2">
    <source>
        <dbReference type="SAM" id="Phobius"/>
    </source>
</evidence>
<accession>A0A9X0WG89</accession>
<sequence length="215" mass="23167">MPHFTPFRARNLTLRAGPALSVGWVLGLCLGASFSMPLGAHPGHDHDAGPAPAVAVMPRAEAYSDRLELLIMLDGSDLLIFLDDFATNAPILSADVLVETRTPQGPEEFQVHDEGDGVYRLSAPWLTEPGRHDVLISVQDDAGFDLLTARLEIPEPERPQTLATSWSNEDLGAQVGVLALVFLLGLGAGMGLRRRPPIPPLAHATNRHQDVGERP</sequence>
<dbReference type="RefSeq" id="WP_200386424.1">
    <property type="nucleotide sequence ID" value="NZ_NRSD01000002.1"/>
</dbReference>
<evidence type="ECO:0000313" key="4">
    <source>
        <dbReference type="Proteomes" id="UP001138802"/>
    </source>
</evidence>
<feature type="transmembrane region" description="Helical" evidence="2">
    <location>
        <begin position="12"/>
        <end position="34"/>
    </location>
</feature>
<keyword evidence="4" id="KW-1185">Reference proteome</keyword>
<name>A0A9X0WG89_9GAMM</name>
<gene>
    <name evidence="3" type="ORF">CKO25_02850</name>
</gene>
<feature type="region of interest" description="Disordered" evidence="1">
    <location>
        <begin position="196"/>
        <end position="215"/>
    </location>
</feature>
<organism evidence="3 4">
    <name type="scientific">Thiocapsa imhoffii</name>
    <dbReference type="NCBI Taxonomy" id="382777"/>
    <lineage>
        <taxon>Bacteria</taxon>
        <taxon>Pseudomonadati</taxon>
        <taxon>Pseudomonadota</taxon>
        <taxon>Gammaproteobacteria</taxon>
        <taxon>Chromatiales</taxon>
        <taxon>Chromatiaceae</taxon>
        <taxon>Thiocapsa</taxon>
    </lineage>
</organism>